<sequence length="218" mass="24227">MESNKNTKNIGGLYLVLDPSIEQVTLLTKLKSAIEGGVDILQIWNNWPNTFRKIAKINLINLVVDIAKQYNVPVLINEEWELVIETELSGIHFDIVPSSLELLKSEIDRELIIGVTCSNSLEIIEWAQENKLDYISFCSLFPSKSAGLCEIVTHETILKARRITRIPLFVSGGITSDNLLQLQNLGISGVAVISGVLDSPSPKLASQKYIQTLNKIIQ</sequence>
<dbReference type="Proteomes" id="UP000293952">
    <property type="component" value="Unassembled WGS sequence"/>
</dbReference>
<dbReference type="InterPro" id="IPR022998">
    <property type="entry name" value="ThiamineP_synth_TenI"/>
</dbReference>
<evidence type="ECO:0000313" key="4">
    <source>
        <dbReference type="EMBL" id="RYM33069.1"/>
    </source>
</evidence>
<name>A0A4Q4KME6_9FLAO</name>
<dbReference type="SUPFAM" id="SSF51391">
    <property type="entry name" value="Thiamin phosphate synthase"/>
    <property type="match status" value="1"/>
</dbReference>
<dbReference type="AlphaFoldDB" id="A0A4Q4KME6"/>
<dbReference type="PANTHER" id="PTHR20857:SF23">
    <property type="entry name" value="THIAMINE BIOSYNTHETIC BIFUNCTIONAL ENZYME"/>
    <property type="match status" value="1"/>
</dbReference>
<dbReference type="RefSeq" id="WP_130094405.1">
    <property type="nucleotide sequence ID" value="NZ_SETE01000005.1"/>
</dbReference>
<dbReference type="OrthoDB" id="9810880at2"/>
<accession>A0A4Q4KME6</accession>
<evidence type="ECO:0000313" key="5">
    <source>
        <dbReference type="Proteomes" id="UP000293952"/>
    </source>
</evidence>
<organism evidence="4 5">
    <name type="scientific">Brumimicrobium glaciale</name>
    <dbReference type="NCBI Taxonomy" id="200475"/>
    <lineage>
        <taxon>Bacteria</taxon>
        <taxon>Pseudomonadati</taxon>
        <taxon>Bacteroidota</taxon>
        <taxon>Flavobacteriia</taxon>
        <taxon>Flavobacteriales</taxon>
        <taxon>Crocinitomicaceae</taxon>
        <taxon>Brumimicrobium</taxon>
    </lineage>
</organism>
<evidence type="ECO:0000256" key="1">
    <source>
        <dbReference type="ARBA" id="ARBA00004948"/>
    </source>
</evidence>
<keyword evidence="5" id="KW-1185">Reference proteome</keyword>
<dbReference type="GO" id="GO:0005737">
    <property type="term" value="C:cytoplasm"/>
    <property type="evidence" value="ECO:0007669"/>
    <property type="project" value="TreeGrafter"/>
</dbReference>
<feature type="domain" description="Thiamine phosphate synthase/TenI" evidence="3">
    <location>
        <begin position="13"/>
        <end position="196"/>
    </location>
</feature>
<dbReference type="CDD" id="cd00564">
    <property type="entry name" value="TMP_TenI"/>
    <property type="match status" value="1"/>
</dbReference>
<dbReference type="EMBL" id="SETE01000005">
    <property type="protein sequence ID" value="RYM33069.1"/>
    <property type="molecule type" value="Genomic_DNA"/>
</dbReference>
<dbReference type="GO" id="GO:0004789">
    <property type="term" value="F:thiamine-phosphate diphosphorylase activity"/>
    <property type="evidence" value="ECO:0007669"/>
    <property type="project" value="TreeGrafter"/>
</dbReference>
<comment type="pathway">
    <text evidence="1">Cofactor biosynthesis; thiamine diphosphate biosynthesis.</text>
</comment>
<comment type="caution">
    <text evidence="4">The sequence shown here is derived from an EMBL/GenBank/DDBJ whole genome shotgun (WGS) entry which is preliminary data.</text>
</comment>
<gene>
    <name evidence="4" type="ORF">ERX46_13545</name>
</gene>
<evidence type="ECO:0000259" key="3">
    <source>
        <dbReference type="Pfam" id="PF02581"/>
    </source>
</evidence>
<dbReference type="Pfam" id="PF02581">
    <property type="entry name" value="TMP-TENI"/>
    <property type="match status" value="1"/>
</dbReference>
<dbReference type="InterPro" id="IPR036206">
    <property type="entry name" value="ThiamineP_synth_sf"/>
</dbReference>
<dbReference type="PANTHER" id="PTHR20857">
    <property type="entry name" value="THIAMINE-PHOSPHATE PYROPHOSPHORYLASE"/>
    <property type="match status" value="1"/>
</dbReference>
<proteinExistence type="predicted"/>
<dbReference type="GO" id="GO:0009228">
    <property type="term" value="P:thiamine biosynthetic process"/>
    <property type="evidence" value="ECO:0007669"/>
    <property type="project" value="UniProtKB-KW"/>
</dbReference>
<dbReference type="InterPro" id="IPR013785">
    <property type="entry name" value="Aldolase_TIM"/>
</dbReference>
<evidence type="ECO:0000256" key="2">
    <source>
        <dbReference type="ARBA" id="ARBA00022977"/>
    </source>
</evidence>
<dbReference type="Gene3D" id="3.20.20.70">
    <property type="entry name" value="Aldolase class I"/>
    <property type="match status" value="1"/>
</dbReference>
<reference evidence="4 5" key="1">
    <citation type="submission" date="2019-02" db="EMBL/GenBank/DDBJ databases">
        <title>Genome sequence of the sea-ice species Brumimicrobium glaciale.</title>
        <authorList>
            <person name="Bowman J.P."/>
        </authorList>
    </citation>
    <scope>NUCLEOTIDE SEQUENCE [LARGE SCALE GENOMIC DNA]</scope>
    <source>
        <strain evidence="4 5">IC156</strain>
    </source>
</reference>
<protein>
    <submittedName>
        <fullName evidence="4">Thiamine phosphate synthase</fullName>
    </submittedName>
</protein>
<keyword evidence="2" id="KW-0784">Thiamine biosynthesis</keyword>